<comment type="catalytic activity">
    <reaction evidence="1">
        <text>ATP + protein L-histidine = ADP + protein N-phospho-L-histidine.</text>
        <dbReference type="EC" id="2.7.13.3"/>
    </reaction>
</comment>
<keyword evidence="10" id="KW-0614">Plasmid</keyword>
<keyword evidence="3" id="KW-0808">Transferase</keyword>
<dbReference type="GO" id="GO:0004673">
    <property type="term" value="F:protein histidine kinase activity"/>
    <property type="evidence" value="ECO:0007669"/>
    <property type="project" value="UniProtKB-EC"/>
</dbReference>
<dbReference type="SUPFAM" id="SSF55874">
    <property type="entry name" value="ATPase domain of HSP90 chaperone/DNA topoisomerase II/histidine kinase"/>
    <property type="match status" value="2"/>
</dbReference>
<protein>
    <recommendedName>
        <fullName evidence="2">histidine kinase</fullName>
        <ecNumber evidence="2">2.7.13.3</ecNumber>
    </recommendedName>
</protein>
<evidence type="ECO:0000256" key="8">
    <source>
        <dbReference type="SAM" id="Coils"/>
    </source>
</evidence>
<proteinExistence type="predicted"/>
<feature type="coiled-coil region" evidence="8">
    <location>
        <begin position="511"/>
        <end position="538"/>
    </location>
</feature>
<dbReference type="PROSITE" id="PS50109">
    <property type="entry name" value="HIS_KIN"/>
    <property type="match status" value="1"/>
</dbReference>
<dbReference type="Pfam" id="PF02518">
    <property type="entry name" value="HATPase_c"/>
    <property type="match status" value="1"/>
</dbReference>
<dbReference type="InterPro" id="IPR004358">
    <property type="entry name" value="Sig_transdc_His_kin-like_C"/>
</dbReference>
<dbReference type="InterPro" id="IPR003594">
    <property type="entry name" value="HATPase_dom"/>
</dbReference>
<keyword evidence="5" id="KW-0418">Kinase</keyword>
<dbReference type="RefSeq" id="WP_168455201.1">
    <property type="nucleotide sequence ID" value="NZ_CP042875.1"/>
</dbReference>
<keyword evidence="4" id="KW-0547">Nucleotide-binding</keyword>
<evidence type="ECO:0000256" key="2">
    <source>
        <dbReference type="ARBA" id="ARBA00012438"/>
    </source>
</evidence>
<evidence type="ECO:0000256" key="5">
    <source>
        <dbReference type="ARBA" id="ARBA00022777"/>
    </source>
</evidence>
<evidence type="ECO:0000256" key="3">
    <source>
        <dbReference type="ARBA" id="ARBA00022679"/>
    </source>
</evidence>
<keyword evidence="7" id="KW-0902">Two-component regulatory system</keyword>
<dbReference type="AlphaFoldDB" id="A0A5B9I2E6"/>
<accession>A0A5B9I2E6</accession>
<dbReference type="GO" id="GO:0005524">
    <property type="term" value="F:ATP binding"/>
    <property type="evidence" value="ECO:0007669"/>
    <property type="project" value="UniProtKB-KW"/>
</dbReference>
<dbReference type="EMBL" id="CP042875">
    <property type="protein sequence ID" value="QEF20271.1"/>
    <property type="molecule type" value="Genomic_DNA"/>
</dbReference>
<evidence type="ECO:0000256" key="6">
    <source>
        <dbReference type="ARBA" id="ARBA00022840"/>
    </source>
</evidence>
<gene>
    <name evidence="10" type="ORF">FRY47_28655</name>
</gene>
<reference evidence="10" key="1">
    <citation type="submission" date="2019-08" db="EMBL/GenBank/DDBJ databases">
        <title>Antibiosis Participates in the Biocontrol of Bucillus cereus 0-9 Against Rice Sheath Blight.</title>
        <authorList>
            <person name="Wang G."/>
            <person name="Liu F."/>
        </authorList>
    </citation>
    <scope>NUCLEOTIDE SEQUENCE</scope>
    <source>
        <strain evidence="10">09</strain>
        <plasmid evidence="10">unnamed1</plasmid>
    </source>
</reference>
<dbReference type="SMART" id="SM00387">
    <property type="entry name" value="HATPase_c"/>
    <property type="match status" value="1"/>
</dbReference>
<dbReference type="InterPro" id="IPR036890">
    <property type="entry name" value="HATPase_C_sf"/>
</dbReference>
<dbReference type="PRINTS" id="PR00344">
    <property type="entry name" value="BCTRLSENSOR"/>
</dbReference>
<dbReference type="PANTHER" id="PTHR43065">
    <property type="entry name" value="SENSOR HISTIDINE KINASE"/>
    <property type="match status" value="1"/>
</dbReference>
<dbReference type="Pfam" id="PF13589">
    <property type="entry name" value="HATPase_c_3"/>
    <property type="match status" value="1"/>
</dbReference>
<geneLocation type="plasmid" evidence="10">
    <name>unnamed1</name>
</geneLocation>
<evidence type="ECO:0000259" key="9">
    <source>
        <dbReference type="PROSITE" id="PS50109"/>
    </source>
</evidence>
<feature type="domain" description="Histidine kinase" evidence="9">
    <location>
        <begin position="597"/>
        <end position="817"/>
    </location>
</feature>
<dbReference type="InterPro" id="IPR005467">
    <property type="entry name" value="His_kinase_dom"/>
</dbReference>
<sequence>MNIIDHAEKFKMPITVSARVIYQLGEELISDEFVALRELIKNSYDADCRRVNVNVDTKVETKHGRGRITISDNGNGMVPSIIQNAFLRISSNFKKIEKFSPYFKRRTLGNKGLGRLSIQRLGHHMTMYTSPRIERISELVTEEDIEIYERYNEYKVEINWLDFKDDKKNLDLSNINASVEYKNNPNVKQGTVLIIEGIRNIDFWKLDRRMQTKIKSEIFGMVNPFIQNKKQRFNINLEIDDEKISNSGIDEELLSLASDVEVEFSLKDWILSIEIINKKRYIDRLKESTINQMKNDGFEDHKVLKTYKEKKIIGNINLLSNFKEKYPYLAEIKFQTYYDTKLNKKISAYPGDFYGRLYVSDKSAGALNDHKEILNEHAYPFSTIKEIRSVLDAANGVYLFKNDFRIPPYGPDLDWLKFGHRSQRMKANIYKPHTVSGYIDLDSLTSDGLQEQTNRQGLIEDEYGANFFKIVEGMVAEFVVREDMKLREGFNILPFDKSANEIKTRDQNIIAKRAKINLKEKKELISSLENEADNFRDLSNPKSIDSYEKISQSLKILKDSVIKEDDFNKQEKFRYQQEIAQLKSLVGLAGQGIIVESLTHELNKIENSISNYARDSKRMLSNIANTDTFNMNKISQFQDGILHEVSFLQMQLQHLEPTYRKNRAILTTIPIKSLLIDLYQNDGPMSQKAWKSKIKVNIKGEDFSIKANKGILVTVFDNIFLNSLYWVNQVIEEVKIIQFELDNYRNSIIIWDSGPGFHPDIVKKIFDPYESMKPDGRGLGLYIVKELVRSLNGNIEIVEKEKNSKGNYYKLRVSFQGL</sequence>
<name>A0A5B9I2E6_BACCE</name>
<evidence type="ECO:0000256" key="7">
    <source>
        <dbReference type="ARBA" id="ARBA00023012"/>
    </source>
</evidence>
<evidence type="ECO:0000313" key="10">
    <source>
        <dbReference type="EMBL" id="QEF20271.1"/>
    </source>
</evidence>
<keyword evidence="6" id="KW-0067">ATP-binding</keyword>
<organism evidence="10">
    <name type="scientific">Bacillus cereus</name>
    <dbReference type="NCBI Taxonomy" id="1396"/>
    <lineage>
        <taxon>Bacteria</taxon>
        <taxon>Bacillati</taxon>
        <taxon>Bacillota</taxon>
        <taxon>Bacilli</taxon>
        <taxon>Bacillales</taxon>
        <taxon>Bacillaceae</taxon>
        <taxon>Bacillus</taxon>
        <taxon>Bacillus cereus group</taxon>
    </lineage>
</organism>
<evidence type="ECO:0000256" key="1">
    <source>
        <dbReference type="ARBA" id="ARBA00000085"/>
    </source>
</evidence>
<dbReference type="EC" id="2.7.13.3" evidence="2"/>
<keyword evidence="8" id="KW-0175">Coiled coil</keyword>
<dbReference type="GO" id="GO:0000160">
    <property type="term" value="P:phosphorelay signal transduction system"/>
    <property type="evidence" value="ECO:0007669"/>
    <property type="project" value="UniProtKB-KW"/>
</dbReference>
<evidence type="ECO:0000256" key="4">
    <source>
        <dbReference type="ARBA" id="ARBA00022741"/>
    </source>
</evidence>
<dbReference type="Gene3D" id="3.30.565.10">
    <property type="entry name" value="Histidine kinase-like ATPase, C-terminal domain"/>
    <property type="match status" value="2"/>
</dbReference>